<dbReference type="FunFam" id="3.40.250.10:FF:000049">
    <property type="entry name" value="Phage shock protein E"/>
    <property type="match status" value="1"/>
</dbReference>
<dbReference type="STRING" id="945543.VIBR0546_17458"/>
<dbReference type="CDD" id="cd00158">
    <property type="entry name" value="RHOD"/>
    <property type="match status" value="1"/>
</dbReference>
<feature type="signal peptide" evidence="1">
    <location>
        <begin position="1"/>
        <end position="21"/>
    </location>
</feature>
<dbReference type="Pfam" id="PF00581">
    <property type="entry name" value="Rhodanese"/>
    <property type="match status" value="1"/>
</dbReference>
<gene>
    <name evidence="3" type="ORF">VIBR0546_17458</name>
</gene>
<dbReference type="PANTHER" id="PTHR43031">
    <property type="entry name" value="FAD-DEPENDENT OXIDOREDUCTASE"/>
    <property type="match status" value="1"/>
</dbReference>
<comment type="caution">
    <text evidence="3">The sequence shown here is derived from an EMBL/GenBank/DDBJ whole genome shotgun (WGS) entry which is preliminary data.</text>
</comment>
<protein>
    <recommendedName>
        <fullName evidence="2">Rhodanese domain-containing protein</fullName>
    </recommendedName>
</protein>
<feature type="chain" id="PRO_5003227458" description="Rhodanese domain-containing protein" evidence="1">
    <location>
        <begin position="22"/>
        <end position="114"/>
    </location>
</feature>
<organism evidence="3 4">
    <name type="scientific">Vibrio brasiliensis LMG 20546</name>
    <dbReference type="NCBI Taxonomy" id="945543"/>
    <lineage>
        <taxon>Bacteria</taxon>
        <taxon>Pseudomonadati</taxon>
        <taxon>Pseudomonadota</taxon>
        <taxon>Gammaproteobacteria</taxon>
        <taxon>Vibrionales</taxon>
        <taxon>Vibrionaceae</taxon>
        <taxon>Vibrio</taxon>
        <taxon>Vibrio oreintalis group</taxon>
    </lineage>
</organism>
<dbReference type="EMBL" id="AEVS01000077">
    <property type="protein sequence ID" value="EGA64840.1"/>
    <property type="molecule type" value="Genomic_DNA"/>
</dbReference>
<dbReference type="Gene3D" id="3.40.250.10">
    <property type="entry name" value="Rhodanese-like domain"/>
    <property type="match status" value="1"/>
</dbReference>
<accession>E8LWT9</accession>
<dbReference type="eggNOG" id="COG0607">
    <property type="taxonomic scope" value="Bacteria"/>
</dbReference>
<dbReference type="PROSITE" id="PS50206">
    <property type="entry name" value="RHODANESE_3"/>
    <property type="match status" value="1"/>
</dbReference>
<evidence type="ECO:0000313" key="3">
    <source>
        <dbReference type="EMBL" id="EGA64840.1"/>
    </source>
</evidence>
<feature type="domain" description="Rhodanese" evidence="2">
    <location>
        <begin position="32"/>
        <end position="112"/>
    </location>
</feature>
<dbReference type="InterPro" id="IPR001763">
    <property type="entry name" value="Rhodanese-like_dom"/>
</dbReference>
<sequence length="114" mass="12543">MNKSLTLLLAALAFVSVPSFASERAEKGWQWIEQGALIVDVRTPQEFDAGHLDNAVNYPLSQLATHFASIDKNSQIVLYCRSGNRSGQAYQYLLSQGFTNLHNAGGLVEMQNAQ</sequence>
<dbReference type="InterPro" id="IPR036873">
    <property type="entry name" value="Rhodanese-like_dom_sf"/>
</dbReference>
<evidence type="ECO:0000256" key="1">
    <source>
        <dbReference type="SAM" id="SignalP"/>
    </source>
</evidence>
<keyword evidence="4" id="KW-1185">Reference proteome</keyword>
<dbReference type="RefSeq" id="WP_006880318.1">
    <property type="nucleotide sequence ID" value="NZ_AEVS01000077.1"/>
</dbReference>
<dbReference type="SUPFAM" id="SSF52821">
    <property type="entry name" value="Rhodanese/Cell cycle control phosphatase"/>
    <property type="match status" value="1"/>
</dbReference>
<proteinExistence type="predicted"/>
<dbReference type="OrthoDB" id="9814704at2"/>
<dbReference type="InterPro" id="IPR050229">
    <property type="entry name" value="GlpE_sulfurtransferase"/>
</dbReference>
<dbReference type="AlphaFoldDB" id="E8LWT9"/>
<keyword evidence="1" id="KW-0732">Signal</keyword>
<reference evidence="3 4" key="1">
    <citation type="journal article" date="2012" name="Int. J. Syst. Evol. Microbiol.">
        <title>Vibrio caribbeanicus sp. nov., isolated from the marine sponge Scleritoderma cyanea.</title>
        <authorList>
            <person name="Hoffmann M."/>
            <person name="Monday S.R."/>
            <person name="Allard M.W."/>
            <person name="Strain E.A."/>
            <person name="Whittaker P."/>
            <person name="Naum M."/>
            <person name="McCarthy P.J."/>
            <person name="Lopez J.V."/>
            <person name="Fischer M."/>
            <person name="Brown E.W."/>
        </authorList>
    </citation>
    <scope>NUCLEOTIDE SEQUENCE [LARGE SCALE GENOMIC DNA]</scope>
    <source>
        <strain evidence="3 4">LMG 20546</strain>
    </source>
</reference>
<evidence type="ECO:0000259" key="2">
    <source>
        <dbReference type="PROSITE" id="PS50206"/>
    </source>
</evidence>
<dbReference type="Proteomes" id="UP000004371">
    <property type="component" value="Unassembled WGS sequence"/>
</dbReference>
<dbReference type="SMART" id="SM00450">
    <property type="entry name" value="RHOD"/>
    <property type="match status" value="1"/>
</dbReference>
<evidence type="ECO:0000313" key="4">
    <source>
        <dbReference type="Proteomes" id="UP000004371"/>
    </source>
</evidence>
<dbReference type="PANTHER" id="PTHR43031:SF1">
    <property type="entry name" value="PYRIDINE NUCLEOTIDE-DISULPHIDE OXIDOREDUCTASE"/>
    <property type="match status" value="1"/>
</dbReference>
<name>E8LWT9_9VIBR</name>